<proteinExistence type="predicted"/>
<protein>
    <submittedName>
        <fullName evidence="2">Metallo-beta-lactamase superfamily protein</fullName>
    </submittedName>
</protein>
<dbReference type="Pfam" id="PF00753">
    <property type="entry name" value="Lactamase_B"/>
    <property type="match status" value="1"/>
</dbReference>
<dbReference type="EMBL" id="KI546170">
    <property type="protein sequence ID" value="EST41408.1"/>
    <property type="molecule type" value="Genomic_DNA"/>
</dbReference>
<evidence type="ECO:0000259" key="1">
    <source>
        <dbReference type="SMART" id="SM00849"/>
    </source>
</evidence>
<dbReference type="CDD" id="cd07726">
    <property type="entry name" value="ST1585-like_MBL-fold"/>
    <property type="match status" value="1"/>
</dbReference>
<dbReference type="SUPFAM" id="SSF56281">
    <property type="entry name" value="Metallo-hydrolase/oxidoreductase"/>
    <property type="match status" value="1"/>
</dbReference>
<accession>V6LB04</accession>
<feature type="domain" description="Metallo-beta-lactamase" evidence="1">
    <location>
        <begin position="19"/>
        <end position="218"/>
    </location>
</feature>
<evidence type="ECO:0000313" key="4">
    <source>
        <dbReference type="Proteomes" id="UP000018208"/>
    </source>
</evidence>
<dbReference type="Proteomes" id="UP000018208">
    <property type="component" value="Unassembled WGS sequence"/>
</dbReference>
<reference evidence="3" key="2">
    <citation type="submission" date="2020-12" db="EMBL/GenBank/DDBJ databases">
        <title>New Spironucleus salmonicida genome in near-complete chromosomes.</title>
        <authorList>
            <person name="Xu F."/>
            <person name="Kurt Z."/>
            <person name="Jimenez-Gonzalez A."/>
            <person name="Astvaldsson A."/>
            <person name="Andersson J.O."/>
            <person name="Svard S.G."/>
        </authorList>
    </citation>
    <scope>NUCLEOTIDE SEQUENCE</scope>
    <source>
        <strain evidence="3">ATCC 50377</strain>
    </source>
</reference>
<dbReference type="Gene3D" id="3.60.15.10">
    <property type="entry name" value="Ribonuclease Z/Hydroxyacylglutathione hydrolase-like"/>
    <property type="match status" value="1"/>
</dbReference>
<dbReference type="EMBL" id="AUWU02000006">
    <property type="protein sequence ID" value="KAH0572344.1"/>
    <property type="molecule type" value="Genomic_DNA"/>
</dbReference>
<dbReference type="SMART" id="SM00849">
    <property type="entry name" value="Lactamase_B"/>
    <property type="match status" value="1"/>
</dbReference>
<evidence type="ECO:0000313" key="3">
    <source>
        <dbReference type="EMBL" id="KAH0572344.1"/>
    </source>
</evidence>
<dbReference type="PANTHER" id="PTHR42951">
    <property type="entry name" value="METALLO-BETA-LACTAMASE DOMAIN-CONTAINING"/>
    <property type="match status" value="1"/>
</dbReference>
<keyword evidence="4" id="KW-1185">Reference proteome</keyword>
<dbReference type="VEuPathDB" id="GiardiaDB:SS50377_26554"/>
<organism evidence="2">
    <name type="scientific">Spironucleus salmonicida</name>
    <dbReference type="NCBI Taxonomy" id="348837"/>
    <lineage>
        <taxon>Eukaryota</taxon>
        <taxon>Metamonada</taxon>
        <taxon>Diplomonadida</taxon>
        <taxon>Hexamitidae</taxon>
        <taxon>Hexamitinae</taxon>
        <taxon>Spironucleus</taxon>
    </lineage>
</organism>
<evidence type="ECO:0000313" key="2">
    <source>
        <dbReference type="EMBL" id="EST41408.1"/>
    </source>
</evidence>
<dbReference type="InterPro" id="IPR050855">
    <property type="entry name" value="NDM-1-like"/>
</dbReference>
<dbReference type="PANTHER" id="PTHR42951:SF4">
    <property type="entry name" value="ACYL-COENZYME A THIOESTERASE MBLAC2"/>
    <property type="match status" value="1"/>
</dbReference>
<dbReference type="AlphaFoldDB" id="V6LB04"/>
<gene>
    <name evidence="2" type="ORF">SS50377_19125</name>
    <name evidence="3" type="ORF">SS50377_26554</name>
</gene>
<name>V6LB04_9EUKA</name>
<reference evidence="2 3" key="1">
    <citation type="journal article" date="2014" name="PLoS Genet.">
        <title>The Genome of Spironucleus salmonicida Highlights a Fish Pathogen Adapted to Fluctuating Environments.</title>
        <authorList>
            <person name="Xu F."/>
            <person name="Jerlstrom-Hultqvist J."/>
            <person name="Einarsson E."/>
            <person name="Astvaldsson A."/>
            <person name="Svard S.G."/>
            <person name="Andersson J.O."/>
        </authorList>
    </citation>
    <scope>NUCLEOTIDE SEQUENCE</scope>
    <source>
        <strain evidence="3">ATCC 50377</strain>
    </source>
</reference>
<sequence length="300" mass="34037">MELPECIMRIDTKFIAEHFCSVHLIKHSPNNYSIVEAGSTLSVPPTIEFLVDHNVPLDAVKQIFITHAHLDHMGGVGLLSQKLPCATVYAHPAAVPHITDPLSKLAAAAIQVYGEKVFEKDYPNIQRMNPTRVIPLEHNQEVAGFICLHTPGHAFHHAMFYFKQESVLFSGDGFGFGFKEIGLCPLLCTSPSQFDAKAWKQTVQIVKELEPKIIQPTHFDCFDGQNLNKIIESIIRQLDECDKIIQQCDTEGEIKDKFRNLIKQELEHFEVHNVERAWEITQGDINADGLFYRVQRRLAK</sequence>
<dbReference type="InterPro" id="IPR036866">
    <property type="entry name" value="RibonucZ/Hydroxyglut_hydro"/>
</dbReference>
<dbReference type="InterPro" id="IPR001279">
    <property type="entry name" value="Metallo-B-lactamas"/>
</dbReference>
<dbReference type="InterPro" id="IPR037482">
    <property type="entry name" value="ST1585_MBL-fold"/>
</dbReference>
<dbReference type="OrthoDB" id="515692at2759"/>